<accession>A0A926Y3R5</accession>
<sequence>MKCARKSSLFSTFADGTYADLSNTFRSNKKNSPKMLRFRGVGWKIETDYVSVK</sequence>
<name>A0A926Y3R5_9BACT</name>
<organism evidence="1 2">
    <name type="scientific">Spirosoma profusum</name>
    <dbReference type="NCBI Taxonomy" id="2771354"/>
    <lineage>
        <taxon>Bacteria</taxon>
        <taxon>Pseudomonadati</taxon>
        <taxon>Bacteroidota</taxon>
        <taxon>Cytophagia</taxon>
        <taxon>Cytophagales</taxon>
        <taxon>Cytophagaceae</taxon>
        <taxon>Spirosoma</taxon>
    </lineage>
</organism>
<evidence type="ECO:0000313" key="2">
    <source>
        <dbReference type="Proteomes" id="UP000598820"/>
    </source>
</evidence>
<proteinExistence type="predicted"/>
<dbReference type="AlphaFoldDB" id="A0A926Y3R5"/>
<comment type="caution">
    <text evidence="1">The sequence shown here is derived from an EMBL/GenBank/DDBJ whole genome shotgun (WGS) entry which is preliminary data.</text>
</comment>
<reference evidence="1" key="1">
    <citation type="submission" date="2020-09" db="EMBL/GenBank/DDBJ databases">
        <authorList>
            <person name="Kim M.K."/>
        </authorList>
    </citation>
    <scope>NUCLEOTIDE SEQUENCE</scope>
    <source>
        <strain evidence="1">BT702</strain>
    </source>
</reference>
<gene>
    <name evidence="1" type="ORF">IC229_15705</name>
</gene>
<evidence type="ECO:0000313" key="1">
    <source>
        <dbReference type="EMBL" id="MBD2702096.1"/>
    </source>
</evidence>
<dbReference type="EMBL" id="JACWZY010000012">
    <property type="protein sequence ID" value="MBD2702096.1"/>
    <property type="molecule type" value="Genomic_DNA"/>
</dbReference>
<dbReference type="RefSeq" id="WP_190887947.1">
    <property type="nucleotide sequence ID" value="NZ_JACWZY010000012.1"/>
</dbReference>
<keyword evidence="2" id="KW-1185">Reference proteome</keyword>
<protein>
    <submittedName>
        <fullName evidence="1">Uncharacterized protein</fullName>
    </submittedName>
</protein>
<dbReference type="Proteomes" id="UP000598820">
    <property type="component" value="Unassembled WGS sequence"/>
</dbReference>